<comment type="similarity">
    <text evidence="2">Belongs to the major facilitator superfamily. Monocarboxylate porter (TC 2.A.1.13) family.</text>
</comment>
<evidence type="ECO:0000256" key="3">
    <source>
        <dbReference type="SAM" id="MobiDB-lite"/>
    </source>
</evidence>
<feature type="transmembrane region" description="Helical" evidence="4">
    <location>
        <begin position="210"/>
        <end position="231"/>
    </location>
</feature>
<dbReference type="InterPro" id="IPR020846">
    <property type="entry name" value="MFS_dom"/>
</dbReference>
<feature type="transmembrane region" description="Helical" evidence="4">
    <location>
        <begin position="88"/>
        <end position="107"/>
    </location>
</feature>
<gene>
    <name evidence="6" type="ORF">D9758_018361</name>
</gene>
<evidence type="ECO:0000256" key="2">
    <source>
        <dbReference type="ARBA" id="ARBA00006727"/>
    </source>
</evidence>
<feature type="region of interest" description="Disordered" evidence="3">
    <location>
        <begin position="1"/>
        <end position="34"/>
    </location>
</feature>
<accession>A0A8H5C3V4</accession>
<comment type="subcellular location">
    <subcellularLocation>
        <location evidence="1">Membrane</location>
        <topology evidence="1">Multi-pass membrane protein</topology>
    </subcellularLocation>
</comment>
<comment type="caution">
    <text evidence="6">The sequence shown here is derived from an EMBL/GenBank/DDBJ whole genome shotgun (WGS) entry which is preliminary data.</text>
</comment>
<dbReference type="InterPro" id="IPR036259">
    <property type="entry name" value="MFS_trans_sf"/>
</dbReference>
<feature type="transmembrane region" description="Helical" evidence="4">
    <location>
        <begin position="178"/>
        <end position="198"/>
    </location>
</feature>
<name>A0A8H5C3V4_9AGAR</name>
<dbReference type="SUPFAM" id="SSF103473">
    <property type="entry name" value="MFS general substrate transporter"/>
    <property type="match status" value="1"/>
</dbReference>
<dbReference type="InterPro" id="IPR050327">
    <property type="entry name" value="Proton-linked_MCT"/>
</dbReference>
<proteinExistence type="inferred from homology"/>
<evidence type="ECO:0000256" key="4">
    <source>
        <dbReference type="SAM" id="Phobius"/>
    </source>
</evidence>
<feature type="domain" description="Major facilitator superfamily (MFS) profile" evidence="5">
    <location>
        <begin position="51"/>
        <end position="413"/>
    </location>
</feature>
<dbReference type="Gene3D" id="1.20.1250.20">
    <property type="entry name" value="MFS general substrate transporter like domains"/>
    <property type="match status" value="2"/>
</dbReference>
<dbReference type="GO" id="GO:0016020">
    <property type="term" value="C:membrane"/>
    <property type="evidence" value="ECO:0007669"/>
    <property type="project" value="UniProtKB-SubCell"/>
</dbReference>
<feature type="transmembrane region" description="Helical" evidence="4">
    <location>
        <begin position="119"/>
        <end position="136"/>
    </location>
</feature>
<dbReference type="AlphaFoldDB" id="A0A8H5C3V4"/>
<feature type="transmembrane region" description="Helical" evidence="4">
    <location>
        <begin position="391"/>
        <end position="409"/>
    </location>
</feature>
<evidence type="ECO:0000259" key="5">
    <source>
        <dbReference type="PROSITE" id="PS50850"/>
    </source>
</evidence>
<feature type="transmembrane region" description="Helical" evidence="4">
    <location>
        <begin position="46"/>
        <end position="68"/>
    </location>
</feature>
<dbReference type="InterPro" id="IPR011701">
    <property type="entry name" value="MFS"/>
</dbReference>
<organism evidence="6 7">
    <name type="scientific">Tetrapyrgos nigripes</name>
    <dbReference type="NCBI Taxonomy" id="182062"/>
    <lineage>
        <taxon>Eukaryota</taxon>
        <taxon>Fungi</taxon>
        <taxon>Dikarya</taxon>
        <taxon>Basidiomycota</taxon>
        <taxon>Agaricomycotina</taxon>
        <taxon>Agaricomycetes</taxon>
        <taxon>Agaricomycetidae</taxon>
        <taxon>Agaricales</taxon>
        <taxon>Marasmiineae</taxon>
        <taxon>Marasmiaceae</taxon>
        <taxon>Tetrapyrgos</taxon>
    </lineage>
</organism>
<reference evidence="6 7" key="1">
    <citation type="journal article" date="2020" name="ISME J.">
        <title>Uncovering the hidden diversity of litter-decomposition mechanisms in mushroom-forming fungi.</title>
        <authorList>
            <person name="Floudas D."/>
            <person name="Bentzer J."/>
            <person name="Ahren D."/>
            <person name="Johansson T."/>
            <person name="Persson P."/>
            <person name="Tunlid A."/>
        </authorList>
    </citation>
    <scope>NUCLEOTIDE SEQUENCE [LARGE SCALE GENOMIC DNA]</scope>
    <source>
        <strain evidence="6 7">CBS 291.85</strain>
    </source>
</reference>
<feature type="transmembrane region" description="Helical" evidence="4">
    <location>
        <begin position="354"/>
        <end position="379"/>
    </location>
</feature>
<evidence type="ECO:0000313" key="6">
    <source>
        <dbReference type="EMBL" id="KAF5334579.1"/>
    </source>
</evidence>
<feature type="compositionally biased region" description="Polar residues" evidence="3">
    <location>
        <begin position="21"/>
        <end position="34"/>
    </location>
</feature>
<dbReference type="PANTHER" id="PTHR11360:SF284">
    <property type="entry name" value="EG:103B4.3 PROTEIN-RELATED"/>
    <property type="match status" value="1"/>
</dbReference>
<evidence type="ECO:0000313" key="7">
    <source>
        <dbReference type="Proteomes" id="UP000559256"/>
    </source>
</evidence>
<feature type="transmembrane region" description="Helical" evidence="4">
    <location>
        <begin position="142"/>
        <end position="166"/>
    </location>
</feature>
<keyword evidence="4" id="KW-1133">Transmembrane helix</keyword>
<dbReference type="Proteomes" id="UP000559256">
    <property type="component" value="Unassembled WGS sequence"/>
</dbReference>
<feature type="transmembrane region" description="Helical" evidence="4">
    <location>
        <begin position="264"/>
        <end position="287"/>
    </location>
</feature>
<keyword evidence="4" id="KW-0812">Transmembrane</keyword>
<keyword evidence="7" id="KW-1185">Reference proteome</keyword>
<dbReference type="OrthoDB" id="6499973at2759"/>
<feature type="transmembrane region" description="Helical" evidence="4">
    <location>
        <begin position="329"/>
        <end position="348"/>
    </location>
</feature>
<protein>
    <recommendedName>
        <fullName evidence="5">Major facilitator superfamily (MFS) profile domain-containing protein</fullName>
    </recommendedName>
</protein>
<keyword evidence="4" id="KW-0472">Membrane</keyword>
<dbReference type="EMBL" id="JAACJM010000257">
    <property type="protein sequence ID" value="KAF5334579.1"/>
    <property type="molecule type" value="Genomic_DNA"/>
</dbReference>
<sequence>MSTEKTPSDASLEKDAGADTPGTNNDGATQSQLSSKSAPIESEGGLAAWCAVVAAWIMQFCTSGYVNAFGVYQDFYTRDYLSSSSASTISWIGSTNNLLVFGGGLIAGRLFDAGYFRSMLVGGSALFVFSLFMISISQPNQWYQIFLAQGIGLGIAQGLLYLPSLAIVGHHFTKRRTLVMGVVATGGSIGGIVHPIMLNQLFQSRIGFHNGVRISAGMNGLLMIIANLISLQEGSGTQTKESSDSPLQDQPKTKKWYQFFREPAYCTAVIGNFLFFTGGYYPLFYLQLSGITHGVDKTLVFYSVAIMNAANLPGRIIPNHFASYFGIHNQMIIAASICGAIAIAFIAMRNAAGVIVISIIYGFASGAYVSLLAPMLAGLSPNLQEMGSRMGTCFALGGFATFIALWAMGTTSD</sequence>
<dbReference type="Pfam" id="PF07690">
    <property type="entry name" value="MFS_1"/>
    <property type="match status" value="1"/>
</dbReference>
<dbReference type="PROSITE" id="PS50850">
    <property type="entry name" value="MFS"/>
    <property type="match status" value="1"/>
</dbReference>
<evidence type="ECO:0000256" key="1">
    <source>
        <dbReference type="ARBA" id="ARBA00004141"/>
    </source>
</evidence>
<dbReference type="PANTHER" id="PTHR11360">
    <property type="entry name" value="MONOCARBOXYLATE TRANSPORTER"/>
    <property type="match status" value="1"/>
</dbReference>
<dbReference type="GO" id="GO:0022857">
    <property type="term" value="F:transmembrane transporter activity"/>
    <property type="evidence" value="ECO:0007669"/>
    <property type="project" value="InterPro"/>
</dbReference>